<evidence type="ECO:0000256" key="1">
    <source>
        <dbReference type="SAM" id="Phobius"/>
    </source>
</evidence>
<feature type="transmembrane region" description="Helical" evidence="1">
    <location>
        <begin position="94"/>
        <end position="117"/>
    </location>
</feature>
<dbReference type="InterPro" id="IPR036927">
    <property type="entry name" value="Cyt_c_oxase-like_su1_sf"/>
</dbReference>
<proteinExistence type="predicted"/>
<protein>
    <submittedName>
        <fullName evidence="2">Cytochrome-c oxidase</fullName>
    </submittedName>
</protein>
<keyword evidence="1" id="KW-0812">Transmembrane</keyword>
<dbReference type="Gene3D" id="1.20.210.10">
    <property type="entry name" value="Cytochrome c oxidase-like, subunit I domain"/>
    <property type="match status" value="1"/>
</dbReference>
<dbReference type="EMBL" id="JACVVD010000003">
    <property type="protein sequence ID" value="MBD0380494.1"/>
    <property type="molecule type" value="Genomic_DNA"/>
</dbReference>
<accession>A0A926KMD8</accession>
<keyword evidence="1" id="KW-1133">Transmembrane helix</keyword>
<comment type="caution">
    <text evidence="2">The sequence shown here is derived from an EMBL/GenBank/DDBJ whole genome shotgun (WGS) entry which is preliminary data.</text>
</comment>
<dbReference type="AlphaFoldDB" id="A0A926KMD8"/>
<dbReference type="SUPFAM" id="SSF81442">
    <property type="entry name" value="Cytochrome c oxidase subunit I-like"/>
    <property type="match status" value="1"/>
</dbReference>
<keyword evidence="3" id="KW-1185">Reference proteome</keyword>
<evidence type="ECO:0000313" key="2">
    <source>
        <dbReference type="EMBL" id="MBD0380494.1"/>
    </source>
</evidence>
<evidence type="ECO:0000313" key="3">
    <source>
        <dbReference type="Proteomes" id="UP000650466"/>
    </source>
</evidence>
<keyword evidence="1" id="KW-0472">Membrane</keyword>
<feature type="transmembrane region" description="Helical" evidence="1">
    <location>
        <begin position="40"/>
        <end position="57"/>
    </location>
</feature>
<gene>
    <name evidence="2" type="ORF">ICC18_10245</name>
</gene>
<feature type="transmembrane region" description="Helical" evidence="1">
    <location>
        <begin position="69"/>
        <end position="88"/>
    </location>
</feature>
<dbReference type="RefSeq" id="WP_188174288.1">
    <property type="nucleotide sequence ID" value="NZ_JACVVD010000003.1"/>
</dbReference>
<dbReference type="Proteomes" id="UP000650466">
    <property type="component" value="Unassembled WGS sequence"/>
</dbReference>
<sequence length="134" mass="14294">MGKAYLKVAVVYLTLGVLLGLTMGIVQDFRLASVHAHINLLGWVSMAVFGLIYHFYPAAADTKLAKTQFWLHNIGLPLMQGALAIEILTGASALIPIVIAGSLLIIIGVILFAINVFKHVGSASSKKSDRHVSA</sequence>
<name>A0A926KMD8_9BACL</name>
<reference evidence="2" key="1">
    <citation type="submission" date="2020-09" db="EMBL/GenBank/DDBJ databases">
        <title>Draft Genome Sequence of Paenibacillus sp. WST5.</title>
        <authorList>
            <person name="Bao Z."/>
        </authorList>
    </citation>
    <scope>NUCLEOTIDE SEQUENCE</scope>
    <source>
        <strain evidence="2">WST5</strain>
    </source>
</reference>
<organism evidence="2 3">
    <name type="scientific">Paenibacillus sedimenti</name>
    <dbReference type="NCBI Taxonomy" id="2770274"/>
    <lineage>
        <taxon>Bacteria</taxon>
        <taxon>Bacillati</taxon>
        <taxon>Bacillota</taxon>
        <taxon>Bacilli</taxon>
        <taxon>Bacillales</taxon>
        <taxon>Paenibacillaceae</taxon>
        <taxon>Paenibacillus</taxon>
    </lineage>
</organism>